<keyword evidence="1" id="KW-0732">Signal</keyword>
<reference evidence="2" key="1">
    <citation type="journal article" date="2013" name="Genetics">
        <title>The draft genome and transcriptome of Panagrellus redivivus are shaped by the harsh demands of a free-living lifestyle.</title>
        <authorList>
            <person name="Srinivasan J."/>
            <person name="Dillman A.R."/>
            <person name="Macchietto M.G."/>
            <person name="Heikkinen L."/>
            <person name="Lakso M."/>
            <person name="Fracchia K.M."/>
            <person name="Antoshechkin I."/>
            <person name="Mortazavi A."/>
            <person name="Wong G."/>
            <person name="Sternberg P.W."/>
        </authorList>
    </citation>
    <scope>NUCLEOTIDE SEQUENCE [LARGE SCALE GENOMIC DNA]</scope>
    <source>
        <strain evidence="2">MT8872</strain>
    </source>
</reference>
<organism evidence="2 3">
    <name type="scientific">Panagrellus redivivus</name>
    <name type="common">Microworm</name>
    <dbReference type="NCBI Taxonomy" id="6233"/>
    <lineage>
        <taxon>Eukaryota</taxon>
        <taxon>Metazoa</taxon>
        <taxon>Ecdysozoa</taxon>
        <taxon>Nematoda</taxon>
        <taxon>Chromadorea</taxon>
        <taxon>Rhabditida</taxon>
        <taxon>Tylenchina</taxon>
        <taxon>Panagrolaimomorpha</taxon>
        <taxon>Panagrolaimoidea</taxon>
        <taxon>Panagrolaimidae</taxon>
        <taxon>Panagrellus</taxon>
    </lineage>
</organism>
<feature type="signal peptide" evidence="1">
    <location>
        <begin position="1"/>
        <end position="18"/>
    </location>
</feature>
<dbReference type="AlphaFoldDB" id="A0A7E4VR85"/>
<name>A0A7E4VR85_PANRE</name>
<proteinExistence type="predicted"/>
<sequence length="278" mass="31426">MRFHNLLVLLFVIAKAFPSDPVTLNKSDIYSATVSCYSGLLVRENSQVSLYDGQTRIGIAMALKSMRNFNVQFDVTTGPHPRLKFIANGSCEPNISTTANLSLHFPRQQNHVNITVRDTLDSPIVIRGTVGCSHGPIYLNSSIELSETCFLPNYSPRIERTLSPVPVEGSKPPVATYTFYIPRRHETALRNVINVPPYCYITFTHVCHTNETALARVELVNDQFFVKHLEIETLPMEYQLYECAKFGRLRKPKPQSDFFENGEKLLLKTTGKLNETDV</sequence>
<protein>
    <submittedName>
        <fullName evidence="3">ZP domain-containing protein</fullName>
    </submittedName>
</protein>
<dbReference type="Proteomes" id="UP000492821">
    <property type="component" value="Unassembled WGS sequence"/>
</dbReference>
<evidence type="ECO:0000313" key="3">
    <source>
        <dbReference type="WBParaSite" id="Pan_g23666.t1"/>
    </source>
</evidence>
<keyword evidence="2" id="KW-1185">Reference proteome</keyword>
<evidence type="ECO:0000313" key="2">
    <source>
        <dbReference type="Proteomes" id="UP000492821"/>
    </source>
</evidence>
<accession>A0A7E4VR85</accession>
<dbReference type="WBParaSite" id="Pan_g23666.t1">
    <property type="protein sequence ID" value="Pan_g23666.t1"/>
    <property type="gene ID" value="Pan_g23666"/>
</dbReference>
<reference evidence="3" key="2">
    <citation type="submission" date="2020-10" db="UniProtKB">
        <authorList>
            <consortium name="WormBaseParasite"/>
        </authorList>
    </citation>
    <scope>IDENTIFICATION</scope>
</reference>
<feature type="chain" id="PRO_5028871229" evidence="1">
    <location>
        <begin position="19"/>
        <end position="278"/>
    </location>
</feature>
<evidence type="ECO:0000256" key="1">
    <source>
        <dbReference type="SAM" id="SignalP"/>
    </source>
</evidence>